<name>A0A8H5FN41_9AGAR</name>
<organism evidence="2 3">
    <name type="scientific">Tetrapyrgos nigripes</name>
    <dbReference type="NCBI Taxonomy" id="182062"/>
    <lineage>
        <taxon>Eukaryota</taxon>
        <taxon>Fungi</taxon>
        <taxon>Dikarya</taxon>
        <taxon>Basidiomycota</taxon>
        <taxon>Agaricomycotina</taxon>
        <taxon>Agaricomycetes</taxon>
        <taxon>Agaricomycetidae</taxon>
        <taxon>Agaricales</taxon>
        <taxon>Marasmiineae</taxon>
        <taxon>Marasmiaceae</taxon>
        <taxon>Tetrapyrgos</taxon>
    </lineage>
</organism>
<feature type="transmembrane region" description="Helical" evidence="1">
    <location>
        <begin position="283"/>
        <end position="305"/>
    </location>
</feature>
<keyword evidence="3" id="KW-1185">Reference proteome</keyword>
<dbReference type="Proteomes" id="UP000559256">
    <property type="component" value="Unassembled WGS sequence"/>
</dbReference>
<protein>
    <submittedName>
        <fullName evidence="2">Uncharacterized protein</fullName>
    </submittedName>
</protein>
<evidence type="ECO:0000313" key="3">
    <source>
        <dbReference type="Proteomes" id="UP000559256"/>
    </source>
</evidence>
<dbReference type="AlphaFoldDB" id="A0A8H5FN41"/>
<keyword evidence="1" id="KW-0472">Membrane</keyword>
<reference evidence="2 3" key="1">
    <citation type="journal article" date="2020" name="ISME J.">
        <title>Uncovering the hidden diversity of litter-decomposition mechanisms in mushroom-forming fungi.</title>
        <authorList>
            <person name="Floudas D."/>
            <person name="Bentzer J."/>
            <person name="Ahren D."/>
            <person name="Johansson T."/>
            <person name="Persson P."/>
            <person name="Tunlid A."/>
        </authorList>
    </citation>
    <scope>NUCLEOTIDE SEQUENCE [LARGE SCALE GENOMIC DNA]</scope>
    <source>
        <strain evidence="2 3">CBS 291.85</strain>
    </source>
</reference>
<evidence type="ECO:0000256" key="1">
    <source>
        <dbReference type="SAM" id="Phobius"/>
    </source>
</evidence>
<evidence type="ECO:0000313" key="2">
    <source>
        <dbReference type="EMBL" id="KAF5342914.1"/>
    </source>
</evidence>
<accession>A0A8H5FN41</accession>
<gene>
    <name evidence="2" type="ORF">D9758_015400</name>
</gene>
<feature type="transmembrane region" description="Helical" evidence="1">
    <location>
        <begin position="255"/>
        <end position="277"/>
    </location>
</feature>
<sequence length="324" mass="36785">MTIRWADKIRPWITGATTDDIVEADPDIVQAYQQRWQLKWNYFSDAAPQEMQKQLETVIEMDTKEMKNRVDWLSKEFERLSISRKINSNLDGARQSLKNAEIVYQFTLQSFTFIVALHRRYRLGNNTRSLLFKVIQSFWNFQHLDTQGNLVTSRQVDETRSSQEHFYPLTPNGNEVPMESMSSAHPMQMPNVSPEFPQPHTSTSHIPQSQNLQIIHHYPPELVTPHGTSSATMLPNINQNQLAQQSVKSSHKTSIAALLTIGFFGASITWSTVFSGTRGNMALISWSASTFITSSVCAASASVLVTSEEEIVEKHSEILKKIVL</sequence>
<keyword evidence="1" id="KW-0812">Transmembrane</keyword>
<dbReference type="EMBL" id="JAACJM010000153">
    <property type="protein sequence ID" value="KAF5342914.1"/>
    <property type="molecule type" value="Genomic_DNA"/>
</dbReference>
<proteinExistence type="predicted"/>
<dbReference type="OrthoDB" id="2679843at2759"/>
<keyword evidence="1" id="KW-1133">Transmembrane helix</keyword>
<comment type="caution">
    <text evidence="2">The sequence shown here is derived from an EMBL/GenBank/DDBJ whole genome shotgun (WGS) entry which is preliminary data.</text>
</comment>